<dbReference type="Proteomes" id="UP000316759">
    <property type="component" value="Unassembled WGS sequence"/>
</dbReference>
<proteinExistence type="predicted"/>
<dbReference type="EMBL" id="SUNJ01009239">
    <property type="protein sequence ID" value="TPP60569.1"/>
    <property type="molecule type" value="Genomic_DNA"/>
</dbReference>
<protein>
    <submittedName>
        <fullName evidence="2">NAChR subunit (ShAR1-beta2)</fullName>
    </submittedName>
</protein>
<accession>A0A504YJQ3</accession>
<dbReference type="AlphaFoldDB" id="A0A504YJQ3"/>
<feature type="compositionally biased region" description="Basic and acidic residues" evidence="1">
    <location>
        <begin position="132"/>
        <end position="143"/>
    </location>
</feature>
<name>A0A504YJQ3_FASGI</name>
<feature type="compositionally biased region" description="Basic residues" evidence="1">
    <location>
        <begin position="29"/>
        <end position="41"/>
    </location>
</feature>
<dbReference type="OrthoDB" id="167718at2759"/>
<feature type="compositionally biased region" description="Basic and acidic residues" evidence="1">
    <location>
        <begin position="102"/>
        <end position="117"/>
    </location>
</feature>
<gene>
    <name evidence="2" type="ORF">FGIG_12302</name>
</gene>
<evidence type="ECO:0000256" key="1">
    <source>
        <dbReference type="SAM" id="MobiDB-lite"/>
    </source>
</evidence>
<feature type="compositionally biased region" description="Basic and acidic residues" evidence="1">
    <location>
        <begin position="65"/>
        <end position="85"/>
    </location>
</feature>
<evidence type="ECO:0000313" key="2">
    <source>
        <dbReference type="EMBL" id="TPP60569.1"/>
    </source>
</evidence>
<keyword evidence="3" id="KW-1185">Reference proteome</keyword>
<comment type="caution">
    <text evidence="2">The sequence shown here is derived from an EMBL/GenBank/DDBJ whole genome shotgun (WGS) entry which is preliminary data.</text>
</comment>
<organism evidence="2 3">
    <name type="scientific">Fasciola gigantica</name>
    <name type="common">Giant liver fluke</name>
    <dbReference type="NCBI Taxonomy" id="46835"/>
    <lineage>
        <taxon>Eukaryota</taxon>
        <taxon>Metazoa</taxon>
        <taxon>Spiralia</taxon>
        <taxon>Lophotrochozoa</taxon>
        <taxon>Platyhelminthes</taxon>
        <taxon>Trematoda</taxon>
        <taxon>Digenea</taxon>
        <taxon>Plagiorchiida</taxon>
        <taxon>Echinostomata</taxon>
        <taxon>Echinostomatoidea</taxon>
        <taxon>Fasciolidae</taxon>
        <taxon>Fasciola</taxon>
    </lineage>
</organism>
<reference evidence="2 3" key="1">
    <citation type="submission" date="2019-04" db="EMBL/GenBank/DDBJ databases">
        <title>Annotation for the trematode Fasciola gigantica.</title>
        <authorList>
            <person name="Choi Y.-J."/>
        </authorList>
    </citation>
    <scope>NUCLEOTIDE SEQUENCE [LARGE SCALE GENOMIC DNA]</scope>
    <source>
        <strain evidence="2">Uganda_cow_1</strain>
    </source>
</reference>
<evidence type="ECO:0000313" key="3">
    <source>
        <dbReference type="Proteomes" id="UP000316759"/>
    </source>
</evidence>
<dbReference type="STRING" id="46835.A0A504YJQ3"/>
<sequence length="227" mass="26064">MRIRVERQTAELQKPPAAVGTLKKENPRIRAKKRMAKKKALSKPSKIPQSDGHETSTSESPELEAELREALEKKFSSLNDPKRLTENYPMEDSEMEPTLNKRFSESERTVSSDRKTETQLTKAQKKRRKRTEARLARRTENEKRRKPKKIDEEPPTSSSIVLPKRKGFIPVFDTDEKRLAAARARLTESHSHVLQIRPVPRKCTPGLLKDLCPLAIHVRLPTKYGAQ</sequence>
<feature type="region of interest" description="Disordered" evidence="1">
    <location>
        <begin position="1"/>
        <end position="162"/>
    </location>
</feature>